<evidence type="ECO:0000313" key="1">
    <source>
        <dbReference type="EMBL" id="KAI7994977.1"/>
    </source>
</evidence>
<comment type="caution">
    <text evidence="1">The sequence shown here is derived from an EMBL/GenBank/DDBJ whole genome shotgun (WGS) entry which is preliminary data.</text>
</comment>
<protein>
    <submittedName>
        <fullName evidence="1">Uncharacterized protein</fullName>
    </submittedName>
</protein>
<organism evidence="1 2">
    <name type="scientific">Camellia lanceoleosa</name>
    <dbReference type="NCBI Taxonomy" id="1840588"/>
    <lineage>
        <taxon>Eukaryota</taxon>
        <taxon>Viridiplantae</taxon>
        <taxon>Streptophyta</taxon>
        <taxon>Embryophyta</taxon>
        <taxon>Tracheophyta</taxon>
        <taxon>Spermatophyta</taxon>
        <taxon>Magnoliopsida</taxon>
        <taxon>eudicotyledons</taxon>
        <taxon>Gunneridae</taxon>
        <taxon>Pentapetalae</taxon>
        <taxon>asterids</taxon>
        <taxon>Ericales</taxon>
        <taxon>Theaceae</taxon>
        <taxon>Camellia</taxon>
    </lineage>
</organism>
<sequence length="175" mass="19851">MESLLVLNPLILGIPVTDMDFSWCPFWVQVHGLPLEKLTKRNGEIIGAKIGRLIRVEAHCEGLLLYRNFLRIMVEIDVTKPIPRGFSLRSGQAQGEGDVTLWISFKYEKLSNFCFDCGRLGHDRHSCKFVSREAGSKSGYGPQLRTGIARPTGFPIEYYRKKVDDLADSVRPMLH</sequence>
<proteinExistence type="predicted"/>
<keyword evidence="2" id="KW-1185">Reference proteome</keyword>
<gene>
    <name evidence="1" type="ORF">LOK49_LG11G01737</name>
</gene>
<reference evidence="1 2" key="1">
    <citation type="journal article" date="2022" name="Plant J.">
        <title>Chromosome-level genome of Camellia lanceoleosa provides a valuable resource for understanding genome evolution and self-incompatibility.</title>
        <authorList>
            <person name="Gong W."/>
            <person name="Xiao S."/>
            <person name="Wang L."/>
            <person name="Liao Z."/>
            <person name="Chang Y."/>
            <person name="Mo W."/>
            <person name="Hu G."/>
            <person name="Li W."/>
            <person name="Zhao G."/>
            <person name="Zhu H."/>
            <person name="Hu X."/>
            <person name="Ji K."/>
            <person name="Xiang X."/>
            <person name="Song Q."/>
            <person name="Yuan D."/>
            <person name="Jin S."/>
            <person name="Zhang L."/>
        </authorList>
    </citation>
    <scope>NUCLEOTIDE SEQUENCE [LARGE SCALE GENOMIC DNA]</scope>
    <source>
        <strain evidence="1">SQ_2022a</strain>
    </source>
</reference>
<dbReference type="Proteomes" id="UP001060215">
    <property type="component" value="Chromosome 12"/>
</dbReference>
<name>A0ACC0G1M3_9ERIC</name>
<accession>A0ACC0G1M3</accession>
<dbReference type="EMBL" id="CM045769">
    <property type="protein sequence ID" value="KAI7994977.1"/>
    <property type="molecule type" value="Genomic_DNA"/>
</dbReference>
<evidence type="ECO:0000313" key="2">
    <source>
        <dbReference type="Proteomes" id="UP001060215"/>
    </source>
</evidence>